<evidence type="ECO:0000313" key="2">
    <source>
        <dbReference type="EMBL" id="PZR05620.1"/>
    </source>
</evidence>
<dbReference type="AlphaFoldDB" id="A0A2W5SS98"/>
<comment type="caution">
    <text evidence="2">The sequence shown here is derived from an EMBL/GenBank/DDBJ whole genome shotgun (WGS) entry which is preliminary data.</text>
</comment>
<protein>
    <submittedName>
        <fullName evidence="2">Uncharacterized protein</fullName>
    </submittedName>
</protein>
<dbReference type="Proteomes" id="UP000249061">
    <property type="component" value="Unassembled WGS sequence"/>
</dbReference>
<evidence type="ECO:0000256" key="1">
    <source>
        <dbReference type="SAM" id="Phobius"/>
    </source>
</evidence>
<name>A0A2W5SS98_9BACT</name>
<keyword evidence="1" id="KW-1133">Transmembrane helix</keyword>
<feature type="transmembrane region" description="Helical" evidence="1">
    <location>
        <begin position="73"/>
        <end position="94"/>
    </location>
</feature>
<feature type="transmembrane region" description="Helical" evidence="1">
    <location>
        <begin position="49"/>
        <end position="67"/>
    </location>
</feature>
<dbReference type="EMBL" id="QFQP01000043">
    <property type="protein sequence ID" value="PZR05620.1"/>
    <property type="molecule type" value="Genomic_DNA"/>
</dbReference>
<feature type="transmembrane region" description="Helical" evidence="1">
    <location>
        <begin position="25"/>
        <end position="42"/>
    </location>
</feature>
<reference evidence="2 3" key="1">
    <citation type="submission" date="2017-08" db="EMBL/GenBank/DDBJ databases">
        <title>Infants hospitalized years apart are colonized by the same room-sourced microbial strains.</title>
        <authorList>
            <person name="Brooks B."/>
            <person name="Olm M.R."/>
            <person name="Firek B.A."/>
            <person name="Baker R."/>
            <person name="Thomas B.C."/>
            <person name="Morowitz M.J."/>
            <person name="Banfield J.F."/>
        </authorList>
    </citation>
    <scope>NUCLEOTIDE SEQUENCE [LARGE SCALE GENOMIC DNA]</scope>
    <source>
        <strain evidence="2">S2_003_000_R2_14</strain>
    </source>
</reference>
<gene>
    <name evidence="2" type="ORF">DI536_31715</name>
</gene>
<evidence type="ECO:0000313" key="3">
    <source>
        <dbReference type="Proteomes" id="UP000249061"/>
    </source>
</evidence>
<accession>A0A2W5SS98</accession>
<keyword evidence="1" id="KW-0472">Membrane</keyword>
<proteinExistence type="predicted"/>
<organism evidence="2 3">
    <name type="scientific">Archangium gephyra</name>
    <dbReference type="NCBI Taxonomy" id="48"/>
    <lineage>
        <taxon>Bacteria</taxon>
        <taxon>Pseudomonadati</taxon>
        <taxon>Myxococcota</taxon>
        <taxon>Myxococcia</taxon>
        <taxon>Myxococcales</taxon>
        <taxon>Cystobacterineae</taxon>
        <taxon>Archangiaceae</taxon>
        <taxon>Archangium</taxon>
    </lineage>
</organism>
<keyword evidence="1" id="KW-0812">Transmembrane</keyword>
<feature type="transmembrane region" description="Helical" evidence="1">
    <location>
        <begin position="147"/>
        <end position="175"/>
    </location>
</feature>
<sequence>MELQPEHLLLARARRAYEWGRLRRALLGALPLALLIGPALALTPRVVPTVILGTTLLLGAIGLLWLGHGFPRAALLGVAAGALPLGLVLCSARLGHACAGSMCMEFCFGTSALGGAAAGALIGSWAFERRVSAPLLLTASAFGLLTGAMGSTCVGLLGVVALAIGFGLGVAVQWVRSEVAS</sequence>
<feature type="transmembrane region" description="Helical" evidence="1">
    <location>
        <begin position="106"/>
        <end position="127"/>
    </location>
</feature>